<comment type="caution">
    <text evidence="2">The sequence shown here is derived from an EMBL/GenBank/DDBJ whole genome shotgun (WGS) entry which is preliminary data.</text>
</comment>
<organism evidence="2 3">
    <name type="scientific">Benzoatithermus flavus</name>
    <dbReference type="NCBI Taxonomy" id="3108223"/>
    <lineage>
        <taxon>Bacteria</taxon>
        <taxon>Pseudomonadati</taxon>
        <taxon>Pseudomonadota</taxon>
        <taxon>Alphaproteobacteria</taxon>
        <taxon>Geminicoccales</taxon>
        <taxon>Geminicoccaceae</taxon>
        <taxon>Benzoatithermus</taxon>
    </lineage>
</organism>
<accession>A0ABU8XMP9</accession>
<reference evidence="2 3" key="1">
    <citation type="submission" date="2024-01" db="EMBL/GenBank/DDBJ databases">
        <title>Multi-omics insights into the function and evolution of sodium benzoate biodegradation pathways in Benzoatithermus flavus gen. nov., sp. nov. from hot spring.</title>
        <authorList>
            <person name="Hu C.-J."/>
            <person name="Li W.-J."/>
        </authorList>
    </citation>
    <scope>NUCLEOTIDE SEQUENCE [LARGE SCALE GENOMIC DNA]</scope>
    <source>
        <strain evidence="2 3">SYSU G07066</strain>
    </source>
</reference>
<name>A0ABU8XMP9_9PROT</name>
<evidence type="ECO:0000313" key="3">
    <source>
        <dbReference type="Proteomes" id="UP001375743"/>
    </source>
</evidence>
<dbReference type="Proteomes" id="UP001375743">
    <property type="component" value="Unassembled WGS sequence"/>
</dbReference>
<evidence type="ECO:0000256" key="1">
    <source>
        <dbReference type="SAM" id="MobiDB-lite"/>
    </source>
</evidence>
<dbReference type="EMBL" id="JBBLZC010000003">
    <property type="protein sequence ID" value="MEK0082461.1"/>
    <property type="molecule type" value="Genomic_DNA"/>
</dbReference>
<proteinExistence type="predicted"/>
<sequence>MQIEGLEWSQDYRSAAGEVPCDILESQMAHSIDRHLERMARRGAAGRRNGGYRRHLLSEPSEIELAVPRSRHQPLPGADAGWRGTGRKTGASAIRRPVLRAPPNGSASRATCSAAV</sequence>
<dbReference type="RefSeq" id="WP_418158308.1">
    <property type="nucleotide sequence ID" value="NZ_JBBLZC010000003.1"/>
</dbReference>
<feature type="compositionally biased region" description="Polar residues" evidence="1">
    <location>
        <begin position="105"/>
        <end position="116"/>
    </location>
</feature>
<protein>
    <recommendedName>
        <fullName evidence="4">Transposase</fullName>
    </recommendedName>
</protein>
<evidence type="ECO:0008006" key="4">
    <source>
        <dbReference type="Google" id="ProtNLM"/>
    </source>
</evidence>
<gene>
    <name evidence="2" type="ORF">U1T56_04815</name>
</gene>
<evidence type="ECO:0000313" key="2">
    <source>
        <dbReference type="EMBL" id="MEK0082461.1"/>
    </source>
</evidence>
<keyword evidence="3" id="KW-1185">Reference proteome</keyword>
<feature type="region of interest" description="Disordered" evidence="1">
    <location>
        <begin position="67"/>
        <end position="116"/>
    </location>
</feature>